<dbReference type="RefSeq" id="WP_323255282.1">
    <property type="nucleotide sequence ID" value="NZ_JAYGIM010000001.1"/>
</dbReference>
<dbReference type="InterPro" id="IPR013655">
    <property type="entry name" value="PAS_fold_3"/>
</dbReference>
<evidence type="ECO:0000313" key="8">
    <source>
        <dbReference type="EMBL" id="MEA5425257.1"/>
    </source>
</evidence>
<dbReference type="SUPFAM" id="SSF47384">
    <property type="entry name" value="Homodimeric domain of signal transducing histidine kinase"/>
    <property type="match status" value="1"/>
</dbReference>
<evidence type="ECO:0000259" key="6">
    <source>
        <dbReference type="PROSITE" id="PS50112"/>
    </source>
</evidence>
<dbReference type="PROSITE" id="PS50113">
    <property type="entry name" value="PAC"/>
    <property type="match status" value="1"/>
</dbReference>
<dbReference type="SMART" id="SM00091">
    <property type="entry name" value="PAS"/>
    <property type="match status" value="3"/>
</dbReference>
<dbReference type="InterPro" id="IPR000700">
    <property type="entry name" value="PAS-assoc_C"/>
</dbReference>
<dbReference type="Gene3D" id="2.10.70.100">
    <property type="match status" value="1"/>
</dbReference>
<keyword evidence="5" id="KW-0418">Kinase</keyword>
<dbReference type="Gene3D" id="3.30.450.20">
    <property type="entry name" value="PAS domain"/>
    <property type="match status" value="5"/>
</dbReference>
<dbReference type="InterPro" id="IPR000014">
    <property type="entry name" value="PAS"/>
</dbReference>
<protein>
    <recommendedName>
        <fullName evidence="2">histidine kinase</fullName>
        <ecNumber evidence="2">2.7.13.3</ecNumber>
    </recommendedName>
</protein>
<reference evidence="8 9" key="1">
    <citation type="submission" date="2023-12" db="EMBL/GenBank/DDBJ databases">
        <title>Novel species of the genus Arcicella isolated from rivers.</title>
        <authorList>
            <person name="Lu H."/>
        </authorList>
    </citation>
    <scope>NUCLEOTIDE SEQUENCE [LARGE SCALE GENOMIC DNA]</scope>
    <source>
        <strain evidence="8 9">DC25W</strain>
    </source>
</reference>
<proteinExistence type="predicted"/>
<accession>A0ABU5SDA6</accession>
<feature type="domain" description="PAS" evidence="6">
    <location>
        <begin position="286"/>
        <end position="342"/>
    </location>
</feature>
<evidence type="ECO:0000256" key="3">
    <source>
        <dbReference type="ARBA" id="ARBA00022553"/>
    </source>
</evidence>
<keyword evidence="9" id="KW-1185">Reference proteome</keyword>
<feature type="domain" description="PAC" evidence="7">
    <location>
        <begin position="734"/>
        <end position="785"/>
    </location>
</feature>
<evidence type="ECO:0000259" key="7">
    <source>
        <dbReference type="PROSITE" id="PS50113"/>
    </source>
</evidence>
<dbReference type="SUPFAM" id="SSF55785">
    <property type="entry name" value="PYP-like sensor domain (PAS domain)"/>
    <property type="match status" value="5"/>
</dbReference>
<dbReference type="PANTHER" id="PTHR43304:SF1">
    <property type="entry name" value="PAC DOMAIN-CONTAINING PROTEIN"/>
    <property type="match status" value="1"/>
</dbReference>
<dbReference type="Pfam" id="PF08447">
    <property type="entry name" value="PAS_3"/>
    <property type="match status" value="1"/>
</dbReference>
<dbReference type="EC" id="2.7.13.3" evidence="2"/>
<dbReference type="PANTHER" id="PTHR43304">
    <property type="entry name" value="PHYTOCHROME-LIKE PROTEIN CPH1"/>
    <property type="match status" value="1"/>
</dbReference>
<dbReference type="InterPro" id="IPR036097">
    <property type="entry name" value="HisK_dim/P_sf"/>
</dbReference>
<comment type="catalytic activity">
    <reaction evidence="1">
        <text>ATP + protein L-histidine = ADP + protein N-phospho-L-histidine.</text>
        <dbReference type="EC" id="2.7.13.3"/>
    </reaction>
</comment>
<evidence type="ECO:0000313" key="9">
    <source>
        <dbReference type="Proteomes" id="UP001302222"/>
    </source>
</evidence>
<dbReference type="InterPro" id="IPR001610">
    <property type="entry name" value="PAC"/>
</dbReference>
<dbReference type="InterPro" id="IPR035965">
    <property type="entry name" value="PAS-like_dom_sf"/>
</dbReference>
<dbReference type="CDD" id="cd00130">
    <property type="entry name" value="PAS"/>
    <property type="match status" value="1"/>
</dbReference>
<evidence type="ECO:0000256" key="4">
    <source>
        <dbReference type="ARBA" id="ARBA00022679"/>
    </source>
</evidence>
<keyword evidence="3" id="KW-0597">Phosphoprotein</keyword>
<gene>
    <name evidence="8" type="ORF">VB798_01650</name>
</gene>
<comment type="caution">
    <text evidence="8">The sequence shown here is derived from an EMBL/GenBank/DDBJ whole genome shotgun (WGS) entry which is preliminary data.</text>
</comment>
<organism evidence="8 9">
    <name type="scientific">Arcicella lustrica</name>
    <dbReference type="NCBI Taxonomy" id="2984196"/>
    <lineage>
        <taxon>Bacteria</taxon>
        <taxon>Pseudomonadati</taxon>
        <taxon>Bacteroidota</taxon>
        <taxon>Cytophagia</taxon>
        <taxon>Cytophagales</taxon>
        <taxon>Flectobacillaceae</taxon>
        <taxon>Arcicella</taxon>
    </lineage>
</organism>
<evidence type="ECO:0000256" key="5">
    <source>
        <dbReference type="ARBA" id="ARBA00022777"/>
    </source>
</evidence>
<name>A0ABU5SDA6_9BACT</name>
<keyword evidence="4" id="KW-0808">Transferase</keyword>
<dbReference type="Pfam" id="PF13426">
    <property type="entry name" value="PAS_9"/>
    <property type="match status" value="1"/>
</dbReference>
<evidence type="ECO:0000256" key="1">
    <source>
        <dbReference type="ARBA" id="ARBA00000085"/>
    </source>
</evidence>
<dbReference type="SMART" id="SM00086">
    <property type="entry name" value="PAC"/>
    <property type="match status" value="3"/>
</dbReference>
<dbReference type="InterPro" id="IPR052162">
    <property type="entry name" value="Sensor_kinase/Photoreceptor"/>
</dbReference>
<dbReference type="Proteomes" id="UP001302222">
    <property type="component" value="Unassembled WGS sequence"/>
</dbReference>
<dbReference type="PROSITE" id="PS50112">
    <property type="entry name" value="PAS"/>
    <property type="match status" value="1"/>
</dbReference>
<dbReference type="EMBL" id="JAYGIM010000001">
    <property type="protein sequence ID" value="MEA5425257.1"/>
    <property type="molecule type" value="Genomic_DNA"/>
</dbReference>
<sequence length="859" mass="99170">MNNFTPPNEFITIQIEALQENDFDLVLDVASNIFDSSVICLSFLGVKRQWFRSDDDDAFNFDFNLSSYLVQYQFSNSDDIFNIKHPREAFFIENGIASIISKTLYLSNGAILGHISLLNSSITELSAKEQKILRTLSQKAIALIEQNQLNLEELVFEKNQLKVLLSTTNDYIWCIDKNLNLISANKTYIDTIKKHTGKILKGGNSFLLKDYYTDELIEFFKEQSQKAFLGNAFSVDTYIPATKWYNEQWMEISFQPIYENAQVEKLVINARNITKRKKDKEKIIKSKEQYELLFLSNPQPMWIYDIETLAFLEINEAAIQHYGYSRGEFLQMTLLDIRPKEDAYKYLDHSNPKDGLDVNQYEWRHIKKNGDTIFVLITTYGLNYHGRRARHVLINDITEQKNYLQLLENEKANTSALINSTDDLVWSIDENQCLVTANDAYLNLIEHFGGTRIKQGDCINNIKGFDDEVNLYWKALNERVLSGEIFTHELYSQNVDSIWGSWSEIRFNPIKDGDKIRGAAMFARNISNRKEIELALETNQRILLETSEVARVGGWEIDLVNQTVSWSKITKEIHELPLDYDVKIDEILHFYREGENRERIRKLIDTVVAEAKDFDFETPIITAKGNEKWIRVKGGVATIEGKSVRIHGMIQDLEDIKKFEVLLKETSEIGRVGGWQYDIPTKKVTWGSITKEIHEVPIDYEPTFESSMSSYKEGESRNAIIEAVNNAIHSGTPYDLEVQIVTAKGKERWVRAKGRVELAQGKPIRLYGMIQDINDQKKHLGEIEAQNKQLREIAWMQSHVVRAPVARIMGIINLLNDFDSVELSKEELLQNILDSAYELDGIIRKINNTIKTDHNNILI</sequence>
<dbReference type="NCBIfam" id="TIGR00229">
    <property type="entry name" value="sensory_box"/>
    <property type="match status" value="1"/>
</dbReference>
<evidence type="ECO:0000256" key="2">
    <source>
        <dbReference type="ARBA" id="ARBA00012438"/>
    </source>
</evidence>